<proteinExistence type="predicted"/>
<comment type="caution">
    <text evidence="1">The sequence shown here is derived from an EMBL/GenBank/DDBJ whole genome shotgun (WGS) entry which is preliminary data.</text>
</comment>
<protein>
    <recommendedName>
        <fullName evidence="3">CopG family transcriptional regulator</fullName>
    </recommendedName>
</protein>
<evidence type="ECO:0000313" key="1">
    <source>
        <dbReference type="EMBL" id="GAA1800270.1"/>
    </source>
</evidence>
<sequence>MSVTLDLPDHVLRRLAAEADRRGVPLAAVVTELVEHLPPADEQPVRRLAFIGVGASAGGITHRIDELLDEGSGRD</sequence>
<reference evidence="1 2" key="1">
    <citation type="journal article" date="2019" name="Int. J. Syst. Evol. Microbiol.">
        <title>The Global Catalogue of Microorganisms (GCM) 10K type strain sequencing project: providing services to taxonomists for standard genome sequencing and annotation.</title>
        <authorList>
            <consortium name="The Broad Institute Genomics Platform"/>
            <consortium name="The Broad Institute Genome Sequencing Center for Infectious Disease"/>
            <person name="Wu L."/>
            <person name="Ma J."/>
        </authorList>
    </citation>
    <scope>NUCLEOTIDE SEQUENCE [LARGE SCALE GENOMIC DNA]</scope>
    <source>
        <strain evidence="1 2">JCM 13250</strain>
    </source>
</reference>
<dbReference type="EMBL" id="BAAALT010000056">
    <property type="protein sequence ID" value="GAA1800270.1"/>
    <property type="molecule type" value="Genomic_DNA"/>
</dbReference>
<accession>A0ABN2LVP0</accession>
<evidence type="ECO:0008006" key="3">
    <source>
        <dbReference type="Google" id="ProtNLM"/>
    </source>
</evidence>
<evidence type="ECO:0000313" key="2">
    <source>
        <dbReference type="Proteomes" id="UP001500218"/>
    </source>
</evidence>
<dbReference type="Proteomes" id="UP001500218">
    <property type="component" value="Unassembled WGS sequence"/>
</dbReference>
<name>A0ABN2LVP0_9ACTN</name>
<dbReference type="RefSeq" id="WP_344129127.1">
    <property type="nucleotide sequence ID" value="NZ_BAAALT010000056.1"/>
</dbReference>
<keyword evidence="2" id="KW-1185">Reference proteome</keyword>
<gene>
    <name evidence="1" type="ORF">GCM10009682_22310</name>
</gene>
<organism evidence="1 2">
    <name type="scientific">Luedemannella flava</name>
    <dbReference type="NCBI Taxonomy" id="349316"/>
    <lineage>
        <taxon>Bacteria</taxon>
        <taxon>Bacillati</taxon>
        <taxon>Actinomycetota</taxon>
        <taxon>Actinomycetes</taxon>
        <taxon>Micromonosporales</taxon>
        <taxon>Micromonosporaceae</taxon>
        <taxon>Luedemannella</taxon>
    </lineage>
</organism>